<reference evidence="5" key="2">
    <citation type="submission" date="2020-09" db="EMBL/GenBank/DDBJ databases">
        <authorList>
            <person name="Sun Q."/>
            <person name="Ohkuma M."/>
        </authorList>
    </citation>
    <scope>NUCLEOTIDE SEQUENCE</scope>
    <source>
        <strain evidence="5">JCM 31311</strain>
    </source>
</reference>
<dbReference type="PROSITE" id="PS50075">
    <property type="entry name" value="CARRIER"/>
    <property type="match status" value="1"/>
</dbReference>
<keyword evidence="6" id="KW-1185">Reference proteome</keyword>
<dbReference type="SUPFAM" id="SSF47336">
    <property type="entry name" value="ACP-like"/>
    <property type="match status" value="1"/>
</dbReference>
<dbReference type="Gene3D" id="3.40.50.1820">
    <property type="entry name" value="alpha/beta hydrolase"/>
    <property type="match status" value="1"/>
</dbReference>
<evidence type="ECO:0000256" key="1">
    <source>
        <dbReference type="ARBA" id="ARBA00001957"/>
    </source>
</evidence>
<comment type="cofactor">
    <cofactor evidence="1">
        <name>pantetheine 4'-phosphate</name>
        <dbReference type="ChEBI" id="CHEBI:47942"/>
    </cofactor>
</comment>
<keyword evidence="3" id="KW-0597">Phosphoprotein</keyword>
<dbReference type="NCBIfam" id="TIGR01746">
    <property type="entry name" value="Thioester-redct"/>
    <property type="match status" value="1"/>
</dbReference>
<dbReference type="Gene3D" id="3.40.50.720">
    <property type="entry name" value="NAD(P)-binding Rossmann-like Domain"/>
    <property type="match status" value="1"/>
</dbReference>
<dbReference type="InterPro" id="IPR036736">
    <property type="entry name" value="ACP-like_sf"/>
</dbReference>
<evidence type="ECO:0000256" key="3">
    <source>
        <dbReference type="ARBA" id="ARBA00022553"/>
    </source>
</evidence>
<dbReference type="Proteomes" id="UP000603865">
    <property type="component" value="Unassembled WGS sequence"/>
</dbReference>
<dbReference type="AlphaFoldDB" id="A0A918CGB6"/>
<dbReference type="InterPro" id="IPR029058">
    <property type="entry name" value="AB_hydrolase_fold"/>
</dbReference>
<comment type="caution">
    <text evidence="5">The sequence shown here is derived from an EMBL/GenBank/DDBJ whole genome shotgun (WGS) entry which is preliminary data.</text>
</comment>
<dbReference type="PANTHER" id="PTHR44845">
    <property type="entry name" value="CARRIER DOMAIN-CONTAINING PROTEIN"/>
    <property type="match status" value="1"/>
</dbReference>
<organism evidence="5 6">
    <name type="scientific">Deinococcus ruber</name>
    <dbReference type="NCBI Taxonomy" id="1848197"/>
    <lineage>
        <taxon>Bacteria</taxon>
        <taxon>Thermotogati</taxon>
        <taxon>Deinococcota</taxon>
        <taxon>Deinococci</taxon>
        <taxon>Deinococcales</taxon>
        <taxon>Deinococcaceae</taxon>
        <taxon>Deinococcus</taxon>
    </lineage>
</organism>
<dbReference type="InterPro" id="IPR045851">
    <property type="entry name" value="AMP-bd_C_sf"/>
</dbReference>
<dbReference type="InterPro" id="IPR010080">
    <property type="entry name" value="Thioester_reductase-like_dom"/>
</dbReference>
<dbReference type="EMBL" id="BMQL01000025">
    <property type="protein sequence ID" value="GGR20620.1"/>
    <property type="molecule type" value="Genomic_DNA"/>
</dbReference>
<dbReference type="GO" id="GO:0031177">
    <property type="term" value="F:phosphopantetheine binding"/>
    <property type="evidence" value="ECO:0007669"/>
    <property type="project" value="InterPro"/>
</dbReference>
<evidence type="ECO:0000313" key="5">
    <source>
        <dbReference type="EMBL" id="GGR20620.1"/>
    </source>
</evidence>
<dbReference type="InterPro" id="IPR013120">
    <property type="entry name" value="FAR_NAD-bd"/>
</dbReference>
<gene>
    <name evidence="5" type="ORF">GCM10008957_36220</name>
</gene>
<dbReference type="Pfam" id="PF00550">
    <property type="entry name" value="PP-binding"/>
    <property type="match status" value="1"/>
</dbReference>
<reference evidence="5" key="1">
    <citation type="journal article" date="2014" name="Int. J. Syst. Evol. Microbiol.">
        <title>Complete genome sequence of Corynebacterium casei LMG S-19264T (=DSM 44701T), isolated from a smear-ripened cheese.</title>
        <authorList>
            <consortium name="US DOE Joint Genome Institute (JGI-PGF)"/>
            <person name="Walter F."/>
            <person name="Albersmeier A."/>
            <person name="Kalinowski J."/>
            <person name="Ruckert C."/>
        </authorList>
    </citation>
    <scope>NUCLEOTIDE SEQUENCE</scope>
    <source>
        <strain evidence="5">JCM 31311</strain>
    </source>
</reference>
<dbReference type="InterPro" id="IPR020806">
    <property type="entry name" value="PKS_PP-bd"/>
</dbReference>
<dbReference type="PANTHER" id="PTHR44845:SF6">
    <property type="entry name" value="BETA-ALANINE-ACTIVATING ENZYME"/>
    <property type="match status" value="1"/>
</dbReference>
<dbReference type="InterPro" id="IPR036291">
    <property type="entry name" value="NAD(P)-bd_dom_sf"/>
</dbReference>
<name>A0A918CGB6_9DEIO</name>
<dbReference type="CDD" id="cd05235">
    <property type="entry name" value="SDR_e1"/>
    <property type="match status" value="1"/>
</dbReference>
<accession>A0A918CGB6</accession>
<protein>
    <recommendedName>
        <fullName evidence="4">Carrier domain-containing protein</fullName>
    </recommendedName>
</protein>
<feature type="domain" description="Carrier" evidence="4">
    <location>
        <begin position="84"/>
        <end position="159"/>
    </location>
</feature>
<evidence type="ECO:0000313" key="6">
    <source>
        <dbReference type="Proteomes" id="UP000603865"/>
    </source>
</evidence>
<keyword evidence="2" id="KW-0596">Phosphopantetheine</keyword>
<evidence type="ECO:0000256" key="2">
    <source>
        <dbReference type="ARBA" id="ARBA00022450"/>
    </source>
</evidence>
<dbReference type="SMART" id="SM00823">
    <property type="entry name" value="PKS_PP"/>
    <property type="match status" value="1"/>
</dbReference>
<proteinExistence type="predicted"/>
<dbReference type="RefSeq" id="WP_189091915.1">
    <property type="nucleotide sequence ID" value="NZ_BMQL01000025.1"/>
</dbReference>
<dbReference type="FunFam" id="1.10.1200.10:FF:000005">
    <property type="entry name" value="Nonribosomal peptide synthetase 1"/>
    <property type="match status" value="1"/>
</dbReference>
<dbReference type="SUPFAM" id="SSF56801">
    <property type="entry name" value="Acetyl-CoA synthetase-like"/>
    <property type="match status" value="1"/>
</dbReference>
<dbReference type="Pfam" id="PF07993">
    <property type="entry name" value="NAD_binding_4"/>
    <property type="match status" value="1"/>
</dbReference>
<sequence length="588" mass="61454">MTAPLTPVQRELLAALLPAADLSAAPTEAELLAAIVRGLERQLPAHLLPRAYAVLPAFPLTRNGKIDLDALPDVKAGMAGEVAAPRSDTERRLAALFCEVLGREQVGIHDDFFVLGGDSLLATELGVKVTAAFGVELPIALVFSAPSVAGLAAGIASVRALTPEQPPESEIDLSVLGLSDAETAQPGGLEQPTAALRPDITLDDDIWPAAGETAPDPAAWRHIFLTGGTGYFGAHLLAELQSRTQATVHCLVRAATAQDALERLRIAQRRYLPQRPLDESRIRAVPGDLTQPRFGLGEAAFAALADATDAIFHAGANVNFAYSYATLKPANVGACQDIFRLAVRGRLKSVQFISTVNIFSSPRLAGRASIPESEDISALPSVIGGYAQSRWVAEGVARLARARGIPVSIYRPGIIGGDSSSGVSNENDALCRLFKGCVQLGVIPQLSSQLNIVTAEYAAAGTVALALNADALGGTYHLVNGEPSPLGALFGYLRSYGYALASTDYGDWQARIEAAGPANALYPLLPIIAHLSVGEATGLKYPHFEGAGAARLLLPLGIECPNIGADLVRRYLGGMVASGFLPAPGAPS</sequence>
<evidence type="ECO:0000259" key="4">
    <source>
        <dbReference type="PROSITE" id="PS50075"/>
    </source>
</evidence>
<dbReference type="SUPFAM" id="SSF51735">
    <property type="entry name" value="NAD(P)-binding Rossmann-fold domains"/>
    <property type="match status" value="1"/>
</dbReference>
<dbReference type="InterPro" id="IPR009081">
    <property type="entry name" value="PP-bd_ACP"/>
</dbReference>
<dbReference type="Gene3D" id="3.30.300.30">
    <property type="match status" value="1"/>
</dbReference>